<dbReference type="AlphaFoldDB" id="A0AAW8CRH9"/>
<accession>A0AAW8CRH9</accession>
<dbReference type="InterPro" id="IPR005371">
    <property type="entry name" value="UPF0181"/>
</dbReference>
<organism evidence="1 2">
    <name type="scientific">Pasteurella atlantica</name>
    <dbReference type="NCBI Taxonomy" id="2827233"/>
    <lineage>
        <taxon>Bacteria</taxon>
        <taxon>Pseudomonadati</taxon>
        <taxon>Pseudomonadota</taxon>
        <taxon>Gammaproteobacteria</taxon>
        <taxon>Pasteurellales</taxon>
        <taxon>Pasteurellaceae</taxon>
        <taxon>Pasteurella</taxon>
    </lineage>
</organism>
<name>A0AAW8CRH9_9PAST</name>
<protein>
    <submittedName>
        <fullName evidence="1">YoaH family protein</fullName>
    </submittedName>
</protein>
<dbReference type="Pfam" id="PF03701">
    <property type="entry name" value="UPF0181"/>
    <property type="match status" value="1"/>
</dbReference>
<dbReference type="Proteomes" id="UP001230466">
    <property type="component" value="Unassembled WGS sequence"/>
</dbReference>
<comment type="caution">
    <text evidence="1">The sequence shown here is derived from an EMBL/GenBank/DDBJ whole genome shotgun (WGS) entry which is preliminary data.</text>
</comment>
<dbReference type="EMBL" id="JASAYJ010000035">
    <property type="protein sequence ID" value="MDP8188191.1"/>
    <property type="molecule type" value="Genomic_DNA"/>
</dbReference>
<sequence>MYNDTQLELTHEQQQQAVEKIQQLVQQGMAHGEAINLVAKQLREQSSKQI</sequence>
<gene>
    <name evidence="1" type="ORF">QJU78_10555</name>
</gene>
<proteinExistence type="predicted"/>
<evidence type="ECO:0000313" key="2">
    <source>
        <dbReference type="Proteomes" id="UP001230466"/>
    </source>
</evidence>
<dbReference type="GeneID" id="300270287"/>
<dbReference type="RefSeq" id="WP_211599408.1">
    <property type="nucleotide sequence ID" value="NZ_JAGRQI010000035.1"/>
</dbReference>
<reference evidence="1" key="1">
    <citation type="journal article" date="2023" name="Front. Microbiol.">
        <title>Phylogeography and host specificity of Pasteurellaceae pathogenic to sea-farmed fish in the north-east Atlantic.</title>
        <authorList>
            <person name="Gulla S."/>
            <person name="Colquhoun D.J."/>
            <person name="Olsen A.B."/>
            <person name="Spilsberg B."/>
            <person name="Lagesen K."/>
            <person name="Aakesson C.P."/>
            <person name="Strom S."/>
            <person name="Manji F."/>
            <person name="Birkbeck T.H."/>
            <person name="Nilsen H.K."/>
        </authorList>
    </citation>
    <scope>NUCLEOTIDE SEQUENCE</scope>
    <source>
        <strain evidence="1">VIB1234</strain>
    </source>
</reference>
<evidence type="ECO:0000313" key="1">
    <source>
        <dbReference type="EMBL" id="MDP8188191.1"/>
    </source>
</evidence>